<dbReference type="Gene3D" id="2.160.20.10">
    <property type="entry name" value="Single-stranded right-handed beta-helix, Pectin lyase-like"/>
    <property type="match status" value="1"/>
</dbReference>
<protein>
    <submittedName>
        <fullName evidence="1">Alkaline phosphatase</fullName>
        <ecNumber evidence="1">3.1.3.1</ecNumber>
    </submittedName>
</protein>
<sequence>MNNNISVIIIFLLAAFQANAFNCESQVTGSWNNSNTWNNCNNTVPQNDDTVLIRDTHTVSLSSATNNLESLFIEVDGDLDIIFDVVSVVTINANNAATSSIDLSNAPLVLQNNLTINANNKNVLIGTVNGGFDLVLNSSAETHLTSTIGGVIPLKSLTTDSTGTTFFADPNGGINTETIVADEKIEVNDAAILVNDTTLRCGNGIISFASTIDSSTSIEGFAIKLSNNTVINFNDKIGSINELFTFSIFNSDGALVNINTSEIKTSREQRWDLDVTLNSPTQEVLMSSSAGRKIRFGKPSKIFSVRSESANTNSLTVSTAGAVDITSNIGDNDQALNNLFVNTPATITLSKSSISVANTLVLQGPVVLSKHYLLQGENLDIQSALENGGYDLTVDTTSFLVSSNITGVLSGAGDLIKNGDGGLDLASVNTTTGNMLINNGTISTSHDSENVIPSVPVISVGTLGRFSLYSDDTDVFQMQTSQTIKGTGQFNTMFRTLIAPTGAAIEPGFSPGILTAPDVSMQTGSQLNIELNGTTEGTDYDQLVVNDINLDANANGGATLGLSVGFSPESGDSFTIIKSASPISGTFNGLNEGARLSANGYYFIISYVGGSGNDVVLTFDGTRYYVNANSVTPIDGLSWNNAFTELQDALVVAQVGDEIWIAQGVYYPDQGIAQTDNAAASTFNIIKDVKLYGGFNGTESDRSQRKPLTNITVLSGDIDDNDGIDANGITLSSLDINGTNAYHVVTSLSIGSATVIDGVSITGGMALGTTVGDDKGAAIYCDGGNIAMNQLLVQGNWSLNRASLWACESVVNTSRFINNKANDVGGIGAGSSMSFTDSEFIGNIAFNQGTLFYLNSGTLNLTRVVVKNNYNTRNAAIRAQGTTLNFNDVVFSGNNSHNKSGVLELTGSVNGVFNNVTVTGNSAVNTAGAINSTITGDLIINNSILWNNKDSTGVGTTDASIIHTGTGTITLHSSIVEGSGGSVAWNPATLIDGGGNLDVDPNFVLATDPTTAPTQVGDAHLTSVSMAVDTGNNFFVSSTVDLDGNKRIFNGTVDMGAYEYFEEQVFKDGFE</sequence>
<dbReference type="EC" id="3.1.3.1" evidence="1"/>
<dbReference type="InterPro" id="IPR011050">
    <property type="entry name" value="Pectin_lyase_fold/virulence"/>
</dbReference>
<keyword evidence="1" id="KW-0378">Hydrolase</keyword>
<dbReference type="EMBL" id="UOEW01000077">
    <property type="protein sequence ID" value="VAW34635.1"/>
    <property type="molecule type" value="Genomic_DNA"/>
</dbReference>
<reference evidence="1" key="1">
    <citation type="submission" date="2018-06" db="EMBL/GenBank/DDBJ databases">
        <authorList>
            <person name="Zhirakovskaya E."/>
        </authorList>
    </citation>
    <scope>NUCLEOTIDE SEQUENCE</scope>
</reference>
<dbReference type="InterPro" id="IPR059226">
    <property type="entry name" value="Choice_anch_Q_dom"/>
</dbReference>
<dbReference type="NCBIfam" id="NF041518">
    <property type="entry name" value="choice_anch_Q"/>
    <property type="match status" value="1"/>
</dbReference>
<name>A0A3B0UU08_9ZZZZ</name>
<accession>A0A3B0UU08</accession>
<evidence type="ECO:0000313" key="1">
    <source>
        <dbReference type="EMBL" id="VAW34635.1"/>
    </source>
</evidence>
<organism evidence="1">
    <name type="scientific">hydrothermal vent metagenome</name>
    <dbReference type="NCBI Taxonomy" id="652676"/>
    <lineage>
        <taxon>unclassified sequences</taxon>
        <taxon>metagenomes</taxon>
        <taxon>ecological metagenomes</taxon>
    </lineage>
</organism>
<dbReference type="GO" id="GO:0004035">
    <property type="term" value="F:alkaline phosphatase activity"/>
    <property type="evidence" value="ECO:0007669"/>
    <property type="project" value="UniProtKB-EC"/>
</dbReference>
<dbReference type="InterPro" id="IPR012334">
    <property type="entry name" value="Pectin_lyas_fold"/>
</dbReference>
<dbReference type="SUPFAM" id="SSF51126">
    <property type="entry name" value="Pectin lyase-like"/>
    <property type="match status" value="1"/>
</dbReference>
<proteinExistence type="predicted"/>
<dbReference type="AlphaFoldDB" id="A0A3B0UU08"/>
<gene>
    <name evidence="1" type="ORF">MNBD_GAMMA01-1734</name>
</gene>